<evidence type="ECO:0000256" key="3">
    <source>
        <dbReference type="ARBA" id="ARBA00022989"/>
    </source>
</evidence>
<evidence type="ECO:0000256" key="5">
    <source>
        <dbReference type="ARBA" id="ARBA00023170"/>
    </source>
</evidence>
<evidence type="ECO:0000313" key="9">
    <source>
        <dbReference type="Proteomes" id="UP000245119"/>
    </source>
</evidence>
<keyword evidence="3 7" id="KW-1133">Transmembrane helix</keyword>
<feature type="region of interest" description="Disordered" evidence="6">
    <location>
        <begin position="54"/>
        <end position="73"/>
    </location>
</feature>
<evidence type="ECO:0000256" key="4">
    <source>
        <dbReference type="ARBA" id="ARBA00023136"/>
    </source>
</evidence>
<comment type="caution">
    <text evidence="8">The sequence shown here is derived from an EMBL/GenBank/DDBJ whole genome shotgun (WGS) entry which is preliminary data.</text>
</comment>
<dbReference type="AlphaFoldDB" id="A0A2T7P0W5"/>
<evidence type="ECO:0000256" key="7">
    <source>
        <dbReference type="SAM" id="Phobius"/>
    </source>
</evidence>
<dbReference type="GO" id="GO:0007606">
    <property type="term" value="P:sensory perception of chemical stimulus"/>
    <property type="evidence" value="ECO:0007669"/>
    <property type="project" value="TreeGrafter"/>
</dbReference>
<evidence type="ECO:0000256" key="2">
    <source>
        <dbReference type="ARBA" id="ARBA00022692"/>
    </source>
</evidence>
<keyword evidence="5" id="KW-0675">Receptor</keyword>
<keyword evidence="4 7" id="KW-0472">Membrane</keyword>
<reference evidence="8 9" key="1">
    <citation type="submission" date="2018-04" db="EMBL/GenBank/DDBJ databases">
        <title>The genome of golden apple snail Pomacea canaliculata provides insight into stress tolerance and invasive adaptation.</title>
        <authorList>
            <person name="Liu C."/>
            <person name="Liu B."/>
            <person name="Ren Y."/>
            <person name="Zhang Y."/>
            <person name="Wang H."/>
            <person name="Li S."/>
            <person name="Jiang F."/>
            <person name="Yin L."/>
            <person name="Zhang G."/>
            <person name="Qian W."/>
            <person name="Fan W."/>
        </authorList>
    </citation>
    <scope>NUCLEOTIDE SEQUENCE [LARGE SCALE GENOMIC DNA]</scope>
    <source>
        <strain evidence="8">SZHN2017</strain>
        <tissue evidence="8">Muscle</tissue>
    </source>
</reference>
<dbReference type="EMBL" id="PZQS01000007">
    <property type="protein sequence ID" value="PVD27053.1"/>
    <property type="molecule type" value="Genomic_DNA"/>
</dbReference>
<sequence length="390" mass="43841">MEQEMTSDSLKKEILETPPDSTSTSSLSMAFFDSDSKTGSVRCVWEGSKCNWTEKSRDEGKEGKESDPRESREFTTKYETRLKRLGRTYTIAAWVVILINFTSTSLFIVLGTMIPEIQPVQTILTNPFGSSLTARIVFIFVMFLNTCAWILPPAFYCALCSIIRLRFNIFSDVVSKGFVTCGSEFPAHLERWRHEHLRLCQSVTVLERTMRLMLMSAYSTCLPLCIFLLYTIVADRSTVIALLTNCFWLVVNLSTILIISAHAAAVHEAAHSPLDSLFFVKADRADASQLAQLINNLACVVWTIARLFPENRSLLVDAIHARGDVAAAALRVQADRTIHWLHALGIVTVTKEMILTRKEQIIPADELPTSRRSWPLGEQQKKHPASHGDN</sequence>
<feature type="region of interest" description="Disordered" evidence="6">
    <location>
        <begin position="369"/>
        <end position="390"/>
    </location>
</feature>
<feature type="transmembrane region" description="Helical" evidence="7">
    <location>
        <begin position="134"/>
        <end position="159"/>
    </location>
</feature>
<dbReference type="GO" id="GO:0038023">
    <property type="term" value="F:signaling receptor activity"/>
    <property type="evidence" value="ECO:0007669"/>
    <property type="project" value="UniProtKB-ARBA"/>
</dbReference>
<dbReference type="OrthoDB" id="6478931at2759"/>
<feature type="region of interest" description="Disordered" evidence="6">
    <location>
        <begin position="1"/>
        <end position="28"/>
    </location>
</feature>
<dbReference type="GO" id="GO:0016020">
    <property type="term" value="C:membrane"/>
    <property type="evidence" value="ECO:0007669"/>
    <property type="project" value="UniProtKB-SubCell"/>
</dbReference>
<feature type="transmembrane region" description="Helical" evidence="7">
    <location>
        <begin position="239"/>
        <end position="259"/>
    </location>
</feature>
<protein>
    <submittedName>
        <fullName evidence="8">Uncharacterized protein</fullName>
    </submittedName>
</protein>
<evidence type="ECO:0000256" key="6">
    <source>
        <dbReference type="SAM" id="MobiDB-lite"/>
    </source>
</evidence>
<dbReference type="Proteomes" id="UP000245119">
    <property type="component" value="Linkage Group LG7"/>
</dbReference>
<evidence type="ECO:0000313" key="8">
    <source>
        <dbReference type="EMBL" id="PVD27053.1"/>
    </source>
</evidence>
<evidence type="ECO:0000256" key="1">
    <source>
        <dbReference type="ARBA" id="ARBA00004141"/>
    </source>
</evidence>
<name>A0A2T7P0W5_POMCA</name>
<organism evidence="8 9">
    <name type="scientific">Pomacea canaliculata</name>
    <name type="common">Golden apple snail</name>
    <dbReference type="NCBI Taxonomy" id="400727"/>
    <lineage>
        <taxon>Eukaryota</taxon>
        <taxon>Metazoa</taxon>
        <taxon>Spiralia</taxon>
        <taxon>Lophotrochozoa</taxon>
        <taxon>Mollusca</taxon>
        <taxon>Gastropoda</taxon>
        <taxon>Caenogastropoda</taxon>
        <taxon>Architaenioglossa</taxon>
        <taxon>Ampullarioidea</taxon>
        <taxon>Ampullariidae</taxon>
        <taxon>Pomacea</taxon>
    </lineage>
</organism>
<dbReference type="GO" id="GO:0051606">
    <property type="term" value="P:detection of stimulus"/>
    <property type="evidence" value="ECO:0007669"/>
    <property type="project" value="UniProtKB-ARBA"/>
</dbReference>
<proteinExistence type="predicted"/>
<feature type="transmembrane region" description="Helical" evidence="7">
    <location>
        <begin position="212"/>
        <end position="233"/>
    </location>
</feature>
<keyword evidence="2 7" id="KW-0812">Transmembrane</keyword>
<feature type="transmembrane region" description="Helical" evidence="7">
    <location>
        <begin position="91"/>
        <end position="114"/>
    </location>
</feature>
<keyword evidence="9" id="KW-1185">Reference proteome</keyword>
<accession>A0A2T7P0W5</accession>
<dbReference type="PANTHER" id="PTHR21421">
    <property type="entry name" value="GUSTATORY RECEPTOR"/>
    <property type="match status" value="1"/>
</dbReference>
<gene>
    <name evidence="8" type="ORF">C0Q70_12203</name>
</gene>
<dbReference type="PANTHER" id="PTHR21421:SF29">
    <property type="entry name" value="GUSTATORY RECEPTOR 5A FOR TREHALOSE-RELATED"/>
    <property type="match status" value="1"/>
</dbReference>
<comment type="subcellular location">
    <subcellularLocation>
        <location evidence="1">Membrane</location>
        <topology evidence="1">Multi-pass membrane protein</topology>
    </subcellularLocation>
</comment>